<evidence type="ECO:0000313" key="11">
    <source>
        <dbReference type="EMBL" id="RTR28460.1"/>
    </source>
</evidence>
<evidence type="ECO:0000256" key="8">
    <source>
        <dbReference type="PROSITE-ProRule" id="PRU00703"/>
    </source>
</evidence>
<dbReference type="InterPro" id="IPR046342">
    <property type="entry name" value="CBS_dom_sf"/>
</dbReference>
<evidence type="ECO:0000256" key="4">
    <source>
        <dbReference type="ARBA" id="ARBA00022692"/>
    </source>
</evidence>
<dbReference type="AlphaFoldDB" id="A0A3S0IP73"/>
<comment type="subcellular location">
    <subcellularLocation>
        <location evidence="9">Cell membrane</location>
        <topology evidence="9">Multi-pass membrane protein</topology>
    </subcellularLocation>
    <subcellularLocation>
        <location evidence="1">Membrane</location>
        <topology evidence="1">Multi-pass membrane protein</topology>
    </subcellularLocation>
</comment>
<comment type="function">
    <text evidence="9">Acts as a magnesium transporter.</text>
</comment>
<dbReference type="GO" id="GO:0046872">
    <property type="term" value="F:metal ion binding"/>
    <property type="evidence" value="ECO:0007669"/>
    <property type="project" value="UniProtKB-KW"/>
</dbReference>
<reference evidence="11 12" key="1">
    <citation type="submission" date="2018-12" db="EMBL/GenBank/DDBJ databases">
        <title>Bacillus yapensis draft genome sequence.</title>
        <authorList>
            <person name="Yu L."/>
            <person name="Xu X."/>
            <person name="Tang X."/>
        </authorList>
    </citation>
    <scope>NUCLEOTIDE SEQUENCE [LARGE SCALE GENOMIC DNA]</scope>
    <source>
        <strain evidence="11 12">XXST-01</strain>
    </source>
</reference>
<dbReference type="CDD" id="cd04606">
    <property type="entry name" value="CBS_pair_Mg_transporter"/>
    <property type="match status" value="1"/>
</dbReference>
<comment type="similarity">
    <text evidence="2 9">Belongs to the SLC41A transporter family.</text>
</comment>
<name>A0A3S0IP73_9BACI</name>
<keyword evidence="7 9" id="KW-0472">Membrane</keyword>
<dbReference type="InterPro" id="IPR036739">
    <property type="entry name" value="SLC41_membr_dom_sf"/>
</dbReference>
<dbReference type="Gene3D" id="1.25.60.10">
    <property type="entry name" value="MgtE N-terminal domain-like"/>
    <property type="match status" value="1"/>
</dbReference>
<proteinExistence type="inferred from homology"/>
<protein>
    <recommendedName>
        <fullName evidence="9">Magnesium transporter MgtE</fullName>
    </recommendedName>
</protein>
<comment type="caution">
    <text evidence="11">The sequence shown here is derived from an EMBL/GenBank/DDBJ whole genome shotgun (WGS) entry which is preliminary data.</text>
</comment>
<dbReference type="PANTHER" id="PTHR43773">
    <property type="entry name" value="MAGNESIUM TRANSPORTER MGTE"/>
    <property type="match status" value="1"/>
</dbReference>
<dbReference type="Gene3D" id="3.10.580.10">
    <property type="entry name" value="CBS-domain"/>
    <property type="match status" value="1"/>
</dbReference>
<dbReference type="Pfam" id="PF01769">
    <property type="entry name" value="MgtE"/>
    <property type="match status" value="1"/>
</dbReference>
<dbReference type="OrthoDB" id="9790355at2"/>
<dbReference type="PROSITE" id="PS51371">
    <property type="entry name" value="CBS"/>
    <property type="match status" value="2"/>
</dbReference>
<dbReference type="EMBL" id="RXNT01000015">
    <property type="protein sequence ID" value="RTR28460.1"/>
    <property type="molecule type" value="Genomic_DNA"/>
</dbReference>
<dbReference type="SUPFAM" id="SSF54631">
    <property type="entry name" value="CBS-domain pair"/>
    <property type="match status" value="1"/>
</dbReference>
<accession>A0A3S0IP73</accession>
<comment type="caution">
    <text evidence="9">Lacks conserved residue(s) required for the propagation of feature annotation.</text>
</comment>
<dbReference type="SMART" id="SM00924">
    <property type="entry name" value="MgtE_N"/>
    <property type="match status" value="1"/>
</dbReference>
<dbReference type="Pfam" id="PF00571">
    <property type="entry name" value="CBS"/>
    <property type="match status" value="2"/>
</dbReference>
<keyword evidence="6 9" id="KW-1133">Transmembrane helix</keyword>
<evidence type="ECO:0000313" key="12">
    <source>
        <dbReference type="Proteomes" id="UP000271374"/>
    </source>
</evidence>
<dbReference type="Proteomes" id="UP000271374">
    <property type="component" value="Unassembled WGS sequence"/>
</dbReference>
<dbReference type="SMART" id="SM00116">
    <property type="entry name" value="CBS"/>
    <property type="match status" value="2"/>
</dbReference>
<keyword evidence="4 9" id="KW-0812">Transmembrane</keyword>
<dbReference type="RefSeq" id="WP_126410019.1">
    <property type="nucleotide sequence ID" value="NZ_RXNT01000015.1"/>
</dbReference>
<evidence type="ECO:0000256" key="7">
    <source>
        <dbReference type="ARBA" id="ARBA00023136"/>
    </source>
</evidence>
<dbReference type="Gene3D" id="1.10.357.20">
    <property type="entry name" value="SLC41 divalent cation transporters, integral membrane domain"/>
    <property type="match status" value="1"/>
</dbReference>
<feature type="transmembrane region" description="Helical" evidence="9">
    <location>
        <begin position="286"/>
        <end position="306"/>
    </location>
</feature>
<keyword evidence="9" id="KW-0479">Metal-binding</keyword>
<keyword evidence="12" id="KW-1185">Reference proteome</keyword>
<dbReference type="InterPro" id="IPR000644">
    <property type="entry name" value="CBS_dom"/>
</dbReference>
<evidence type="ECO:0000256" key="3">
    <source>
        <dbReference type="ARBA" id="ARBA00022448"/>
    </source>
</evidence>
<feature type="transmembrane region" description="Helical" evidence="9">
    <location>
        <begin position="318"/>
        <end position="339"/>
    </location>
</feature>
<keyword evidence="9" id="KW-1003">Cell membrane</keyword>
<keyword evidence="3 9" id="KW-0813">Transport</keyword>
<dbReference type="InterPro" id="IPR006669">
    <property type="entry name" value="MgtE_transporter"/>
</dbReference>
<comment type="subunit">
    <text evidence="9">Homodimer.</text>
</comment>
<keyword evidence="8" id="KW-0129">CBS domain</keyword>
<dbReference type="NCBIfam" id="TIGR00400">
    <property type="entry name" value="mgtE"/>
    <property type="match status" value="1"/>
</dbReference>
<dbReference type="InterPro" id="IPR038076">
    <property type="entry name" value="MgtE_N_sf"/>
</dbReference>
<gene>
    <name evidence="11" type="primary">mgtE</name>
    <name evidence="11" type="ORF">EKG37_17090</name>
</gene>
<dbReference type="SUPFAM" id="SSF158791">
    <property type="entry name" value="MgtE N-terminal domain-like"/>
    <property type="match status" value="1"/>
</dbReference>
<evidence type="ECO:0000256" key="5">
    <source>
        <dbReference type="ARBA" id="ARBA00022842"/>
    </source>
</evidence>
<dbReference type="GO" id="GO:0015095">
    <property type="term" value="F:magnesium ion transmembrane transporter activity"/>
    <property type="evidence" value="ECO:0007669"/>
    <property type="project" value="UniProtKB-UniRule"/>
</dbReference>
<sequence>MIHNMTEDQITLYVIKALKENKRKEFEAIIDELQPYDIAQIYADLPEKHRTRFLFFLNIDALADLIQELGSEEQIDVLNRLGIEKSGKVLDMMDNDDLASLLEDLSPEKIASLLSGMKKGEAKIVQDIMNYPAETAGRLMTNRFVWIRDYYTVREAVDKLKSFAELAETINYLYVIDQNRRLVGVVSYRDLLIADTQEKIRDIMYERVISVLEDTDQEEVARLIERYDFLAIPVVNAEHVLIGIITVDDIIDVVIREANEDIEKLSASGKSIDFETKSFVAAYRRLPWLVLLLFIGLISGSIISSYEHTLEKVVALAFFMPMISGMTGNTGTQSLAVVVRGLVSNDIDKRVITKLILRELSVGVIIGVTCGVLISVIALVWQGNFILGLVVGSSLLLTLIIGTLAGTIIPIILYRLNIDPAIASGPLITTLNDIFSLVTYFGIATMFIEYLL</sequence>
<organism evidence="11 12">
    <name type="scientific">Bacillus yapensis</name>
    <dbReference type="NCBI Taxonomy" id="2492960"/>
    <lineage>
        <taxon>Bacteria</taxon>
        <taxon>Bacillati</taxon>
        <taxon>Bacillota</taxon>
        <taxon>Bacilli</taxon>
        <taxon>Bacillales</taxon>
        <taxon>Bacillaceae</taxon>
        <taxon>Bacillus</taxon>
    </lineage>
</organism>
<dbReference type="Pfam" id="PF03448">
    <property type="entry name" value="MgtE_N"/>
    <property type="match status" value="1"/>
</dbReference>
<feature type="transmembrane region" description="Helical" evidence="9">
    <location>
        <begin position="360"/>
        <end position="381"/>
    </location>
</feature>
<evidence type="ECO:0000256" key="1">
    <source>
        <dbReference type="ARBA" id="ARBA00004141"/>
    </source>
</evidence>
<dbReference type="GO" id="GO:0005886">
    <property type="term" value="C:plasma membrane"/>
    <property type="evidence" value="ECO:0007669"/>
    <property type="project" value="UniProtKB-SubCell"/>
</dbReference>
<evidence type="ECO:0000259" key="10">
    <source>
        <dbReference type="PROSITE" id="PS51371"/>
    </source>
</evidence>
<keyword evidence="5 9" id="KW-0460">Magnesium</keyword>
<dbReference type="PANTHER" id="PTHR43773:SF1">
    <property type="entry name" value="MAGNESIUM TRANSPORTER MGTE"/>
    <property type="match status" value="1"/>
</dbReference>
<dbReference type="InterPro" id="IPR006667">
    <property type="entry name" value="SLC41_membr_dom"/>
</dbReference>
<feature type="domain" description="CBS" evidence="10">
    <location>
        <begin position="140"/>
        <end position="203"/>
    </location>
</feature>
<dbReference type="SUPFAM" id="SSF161093">
    <property type="entry name" value="MgtE membrane domain-like"/>
    <property type="match status" value="1"/>
</dbReference>
<evidence type="ECO:0000256" key="9">
    <source>
        <dbReference type="RuleBase" id="RU362011"/>
    </source>
</evidence>
<evidence type="ECO:0000256" key="2">
    <source>
        <dbReference type="ARBA" id="ARBA00009749"/>
    </source>
</evidence>
<feature type="domain" description="CBS" evidence="10">
    <location>
        <begin position="204"/>
        <end position="262"/>
    </location>
</feature>
<evidence type="ECO:0000256" key="6">
    <source>
        <dbReference type="ARBA" id="ARBA00022989"/>
    </source>
</evidence>
<dbReference type="InterPro" id="IPR006668">
    <property type="entry name" value="Mg_transptr_MgtE_intracell_dom"/>
</dbReference>
<feature type="transmembrane region" description="Helical" evidence="9">
    <location>
        <begin position="387"/>
        <end position="413"/>
    </location>
</feature>